<feature type="region of interest" description="Disordered" evidence="2">
    <location>
        <begin position="275"/>
        <end position="294"/>
    </location>
</feature>
<protein>
    <recommendedName>
        <fullName evidence="3">PEHE domain-containing protein</fullName>
    </recommendedName>
</protein>
<evidence type="ECO:0000256" key="1">
    <source>
        <dbReference type="SAM" id="Coils"/>
    </source>
</evidence>
<sequence>HRRSEWKWAAERSAIASRWTWLQAQVSDLEYRIRQQSDTHRQIRSEKGDLIFESLQTQPVTYNSRTGEILNQEEKSGEKRTEKSNKPFVFQSSKFNQSLVNCILPLGLTSPMSSGKDTCQSSTQKSLNGLIDSNHNGKSVSTSDVASPTVKTDDKLLLENSESLATPTVPVDVTCQAARCRPVKSYRKRKLFRTAGLHQLYRKATRLSTVKCHCYTPVIPCAMCGGRYNNTQTLDPDLMPLHERLSLLDPSFHPVLSFSQEIPLPVHFEALLKSGEWQNKPSPKPTKSTNERRRQKLLQNEARRTSKKLKNAAAVLLSSAKFRSRYDKKPVQKSRPPSTSPVSLTMTTSSATSSSLPTTPQNKVTDKRLCRTEIKKRRAAQLAIALKKLPSRSLSLGSGRLGKRRFRMTSESSGLKDASSAMNFPSYTFKEMKEATLRKRRGESAFDINNIVIPYSMAASTRVEKLQYKEIVTPKWREIGEDSSESKTETEGINSSVKSPCTTIKEAISGKTNGIIVPAHIKNESDDETETNDAEDDELPIEDLSDELYIQRHAKCEIQEKKRFVSYFQHGRRSNRSVRLDDSDPISPESVSLMDSNSMVGSPTHSLTSSRHGNESLHSVASQFPPLPPLLQLQVQSPSQSVTNPNIHKHPSMQSVTESKSFFASIDDASDELKQLENQQNVFDKSSLLREEVGDVNNKHQQSLLTSCQSASGSKKQSFEQTLLKSEGAEHSHQMLAGYKLSPASSTFHHSSKLTPPQAFSLDSCLQTRPSTPTTYSAGQLLRCNDEQIGRRRSSSVSRTDRFSYDDENMTISHEMFEHLCVEPWVPRTFPLSEEDVEKLHVGNSSVEVQKNPSTTSPEISQAELATPGSSHPCSPLPSSSSASTTEDDPNDPEWKVIGSKSGIVLRLAKR</sequence>
<feature type="compositionally biased region" description="Polar residues" evidence="2">
    <location>
        <begin position="844"/>
        <end position="860"/>
    </location>
</feature>
<dbReference type="InterPro" id="IPR026180">
    <property type="entry name" value="NSL1"/>
</dbReference>
<proteinExistence type="predicted"/>
<organism evidence="4">
    <name type="scientific">Octopus bimaculoides</name>
    <name type="common">California two-spotted octopus</name>
    <dbReference type="NCBI Taxonomy" id="37653"/>
    <lineage>
        <taxon>Eukaryota</taxon>
        <taxon>Metazoa</taxon>
        <taxon>Spiralia</taxon>
        <taxon>Lophotrochozoa</taxon>
        <taxon>Mollusca</taxon>
        <taxon>Cephalopoda</taxon>
        <taxon>Coleoidea</taxon>
        <taxon>Octopodiformes</taxon>
        <taxon>Octopoda</taxon>
        <taxon>Incirrata</taxon>
        <taxon>Octopodidae</taxon>
        <taxon>Octopus</taxon>
    </lineage>
</organism>
<feature type="compositionally biased region" description="Polar residues" evidence="2">
    <location>
        <begin position="589"/>
        <end position="621"/>
    </location>
</feature>
<dbReference type="AlphaFoldDB" id="A0A0L8FR50"/>
<dbReference type="OrthoDB" id="6022640at2759"/>
<feature type="coiled-coil region" evidence="1">
    <location>
        <begin position="659"/>
        <end position="686"/>
    </location>
</feature>
<feature type="non-terminal residue" evidence="4">
    <location>
        <position position="1"/>
    </location>
</feature>
<dbReference type="STRING" id="37653.A0A0L8FR50"/>
<feature type="region of interest" description="Disordered" evidence="2">
    <location>
        <begin position="573"/>
        <end position="656"/>
    </location>
</feature>
<feature type="domain" description="PEHE" evidence="3">
    <location>
        <begin position="471"/>
        <end position="656"/>
    </location>
</feature>
<feature type="compositionally biased region" description="Low complexity" evidence="2">
    <location>
        <begin position="868"/>
        <end position="884"/>
    </location>
</feature>
<dbReference type="PANTHER" id="PTHR22443:SF18">
    <property type="entry name" value="NON-SPECIFIC LETHAL 1, ISOFORM M"/>
    <property type="match status" value="1"/>
</dbReference>
<reference evidence="4" key="1">
    <citation type="submission" date="2015-07" db="EMBL/GenBank/DDBJ databases">
        <title>MeaNS - Measles Nucleotide Surveillance Program.</title>
        <authorList>
            <person name="Tran T."/>
            <person name="Druce J."/>
        </authorList>
    </citation>
    <scope>NUCLEOTIDE SEQUENCE</scope>
    <source>
        <strain evidence="4">UCB-OBI-ISO-001</strain>
        <tissue evidence="4">Gonad</tissue>
    </source>
</reference>
<gene>
    <name evidence="4" type="ORF">OCBIM_22010270mg</name>
</gene>
<feature type="region of interest" description="Disordered" evidence="2">
    <location>
        <begin position="112"/>
        <end position="147"/>
    </location>
</feature>
<feature type="compositionally biased region" description="Polar residues" evidence="2">
    <location>
        <begin position="276"/>
        <end position="288"/>
    </location>
</feature>
<dbReference type="Gene3D" id="6.10.250.3170">
    <property type="match status" value="1"/>
</dbReference>
<feature type="compositionally biased region" description="Low complexity" evidence="2">
    <location>
        <begin position="630"/>
        <end position="641"/>
    </location>
</feature>
<evidence type="ECO:0000259" key="3">
    <source>
        <dbReference type="SMART" id="SM01300"/>
    </source>
</evidence>
<evidence type="ECO:0000256" key="2">
    <source>
        <dbReference type="SAM" id="MobiDB-lite"/>
    </source>
</evidence>
<dbReference type="GO" id="GO:0044545">
    <property type="term" value="C:NSL complex"/>
    <property type="evidence" value="ECO:0007669"/>
    <property type="project" value="TreeGrafter"/>
</dbReference>
<keyword evidence="1" id="KW-0175">Coiled coil</keyword>
<feature type="compositionally biased region" description="Polar residues" evidence="2">
    <location>
        <begin position="642"/>
        <end position="656"/>
    </location>
</feature>
<feature type="compositionally biased region" description="Low complexity" evidence="2">
    <location>
        <begin position="343"/>
        <end position="360"/>
    </location>
</feature>
<dbReference type="PANTHER" id="PTHR22443">
    <property type="entry name" value="NON-SPECIFIC LETHAL 1, ISOFORM M"/>
    <property type="match status" value="1"/>
</dbReference>
<feature type="region of interest" description="Disordered" evidence="2">
    <location>
        <begin position="325"/>
        <end position="364"/>
    </location>
</feature>
<evidence type="ECO:0000313" key="4">
    <source>
        <dbReference type="EMBL" id="KOF67191.1"/>
    </source>
</evidence>
<name>A0A0L8FR50_OCTBM</name>
<dbReference type="GO" id="GO:0035035">
    <property type="term" value="F:histone acetyltransferase binding"/>
    <property type="evidence" value="ECO:0007669"/>
    <property type="project" value="TreeGrafter"/>
</dbReference>
<feature type="region of interest" description="Disordered" evidence="2">
    <location>
        <begin position="844"/>
        <end position="898"/>
    </location>
</feature>
<dbReference type="EMBL" id="KQ427339">
    <property type="protein sequence ID" value="KOF67191.1"/>
    <property type="molecule type" value="Genomic_DNA"/>
</dbReference>
<accession>A0A0L8FR50</accession>
<dbReference type="Pfam" id="PF15275">
    <property type="entry name" value="PEHE"/>
    <property type="match status" value="1"/>
</dbReference>
<dbReference type="SMART" id="SM01300">
    <property type="entry name" value="PEHE"/>
    <property type="match status" value="1"/>
</dbReference>
<dbReference type="InterPro" id="IPR029332">
    <property type="entry name" value="PEHE_dom"/>
</dbReference>